<evidence type="ECO:0000256" key="5">
    <source>
        <dbReference type="ARBA" id="ARBA00023136"/>
    </source>
</evidence>
<dbReference type="GO" id="GO:0016020">
    <property type="term" value="C:membrane"/>
    <property type="evidence" value="ECO:0007669"/>
    <property type="project" value="UniProtKB-SubCell"/>
</dbReference>
<evidence type="ECO:0000256" key="7">
    <source>
        <dbReference type="RuleBase" id="RU079119"/>
    </source>
</evidence>
<feature type="transmembrane region" description="Helical" evidence="7">
    <location>
        <begin position="83"/>
        <end position="104"/>
    </location>
</feature>
<dbReference type="GO" id="GO:0005783">
    <property type="term" value="C:endoplasmic reticulum"/>
    <property type="evidence" value="ECO:0007669"/>
    <property type="project" value="TreeGrafter"/>
</dbReference>
<dbReference type="EMBL" id="HBEP01032297">
    <property type="protein sequence ID" value="CAD8505826.1"/>
    <property type="molecule type" value="Transcribed_RNA"/>
</dbReference>
<gene>
    <name evidence="9" type="ORF">PANT1444_LOCUS18237</name>
</gene>
<evidence type="ECO:0000256" key="3">
    <source>
        <dbReference type="ARBA" id="ARBA00022692"/>
    </source>
</evidence>
<comment type="similarity">
    <text evidence="7">Belongs to the DHHC palmitoyltransferase family.</text>
</comment>
<keyword evidence="5 7" id="KW-0472">Membrane</keyword>
<evidence type="ECO:0000259" key="8">
    <source>
        <dbReference type="Pfam" id="PF01529"/>
    </source>
</evidence>
<dbReference type="GO" id="GO:0005794">
    <property type="term" value="C:Golgi apparatus"/>
    <property type="evidence" value="ECO:0007669"/>
    <property type="project" value="TreeGrafter"/>
</dbReference>
<dbReference type="Pfam" id="PF01529">
    <property type="entry name" value="DHHC"/>
    <property type="match status" value="1"/>
</dbReference>
<sequence length="253" mass="27085">MANLDGDDAVDTESLEGSAMLWKEGDVHSLPPLPIPVYSEMRAEAACGCSLVIGIIIVLVGSTHASLAITIPGKGPSDFMRMVGLTLIWGEAVVALLCLLGLMWGDPGVVKRTPETCFPLPDAVAERLHNGHSLEGMANIIEGDRVYCIRCLVWRPEADPQDACSQCCEDVDDTSEATHHCATCQRCVTNFDHHCGVFGRCIAGTRCSGNMLYFNVIILMAVAGFITCIACFFMGAVGSAPPHVRHPRVGRVG</sequence>
<keyword evidence="2 7" id="KW-0808">Transferase</keyword>
<feature type="domain" description="Palmitoyltransferase DHHC" evidence="8">
    <location>
        <begin position="161"/>
        <end position="236"/>
    </location>
</feature>
<evidence type="ECO:0000256" key="1">
    <source>
        <dbReference type="ARBA" id="ARBA00004141"/>
    </source>
</evidence>
<dbReference type="InterPro" id="IPR039859">
    <property type="entry name" value="PFA4/ZDH16/20/ERF2-like"/>
</dbReference>
<reference evidence="9" key="1">
    <citation type="submission" date="2021-01" db="EMBL/GenBank/DDBJ databases">
        <authorList>
            <person name="Corre E."/>
            <person name="Pelletier E."/>
            <person name="Niang G."/>
            <person name="Scheremetjew M."/>
            <person name="Finn R."/>
            <person name="Kale V."/>
            <person name="Holt S."/>
            <person name="Cochrane G."/>
            <person name="Meng A."/>
            <person name="Brown T."/>
            <person name="Cohen L."/>
        </authorList>
    </citation>
    <scope>NUCLEOTIDE SEQUENCE</scope>
    <source>
        <strain evidence="9">CCMP1374</strain>
    </source>
</reference>
<keyword evidence="3 7" id="KW-0812">Transmembrane</keyword>
<evidence type="ECO:0000256" key="6">
    <source>
        <dbReference type="ARBA" id="ARBA00023315"/>
    </source>
</evidence>
<organism evidence="9">
    <name type="scientific">Phaeocystis antarctica</name>
    <dbReference type="NCBI Taxonomy" id="33657"/>
    <lineage>
        <taxon>Eukaryota</taxon>
        <taxon>Haptista</taxon>
        <taxon>Haptophyta</taxon>
        <taxon>Prymnesiophyceae</taxon>
        <taxon>Phaeocystales</taxon>
        <taxon>Phaeocystaceae</taxon>
        <taxon>Phaeocystis</taxon>
    </lineage>
</organism>
<keyword evidence="4 7" id="KW-1133">Transmembrane helix</keyword>
<evidence type="ECO:0000256" key="4">
    <source>
        <dbReference type="ARBA" id="ARBA00022989"/>
    </source>
</evidence>
<comment type="subcellular location">
    <subcellularLocation>
        <location evidence="1">Membrane</location>
        <topology evidence="1">Multi-pass membrane protein</topology>
    </subcellularLocation>
</comment>
<keyword evidence="6 7" id="KW-0012">Acyltransferase</keyword>
<feature type="transmembrane region" description="Helical" evidence="7">
    <location>
        <begin position="212"/>
        <end position="237"/>
    </location>
</feature>
<dbReference type="PANTHER" id="PTHR22883">
    <property type="entry name" value="ZINC FINGER DHHC DOMAIN CONTAINING PROTEIN"/>
    <property type="match status" value="1"/>
</dbReference>
<dbReference type="EC" id="2.3.1.225" evidence="7"/>
<dbReference type="GO" id="GO:0006612">
    <property type="term" value="P:protein targeting to membrane"/>
    <property type="evidence" value="ECO:0007669"/>
    <property type="project" value="TreeGrafter"/>
</dbReference>
<comment type="catalytic activity">
    <reaction evidence="7">
        <text>L-cysteinyl-[protein] + hexadecanoyl-CoA = S-hexadecanoyl-L-cysteinyl-[protein] + CoA</text>
        <dbReference type="Rhea" id="RHEA:36683"/>
        <dbReference type="Rhea" id="RHEA-COMP:10131"/>
        <dbReference type="Rhea" id="RHEA-COMP:11032"/>
        <dbReference type="ChEBI" id="CHEBI:29950"/>
        <dbReference type="ChEBI" id="CHEBI:57287"/>
        <dbReference type="ChEBI" id="CHEBI:57379"/>
        <dbReference type="ChEBI" id="CHEBI:74151"/>
        <dbReference type="EC" id="2.3.1.225"/>
    </reaction>
</comment>
<accession>A0A7S0NCK4</accession>
<proteinExistence type="inferred from homology"/>
<dbReference type="PROSITE" id="PS50216">
    <property type="entry name" value="DHHC"/>
    <property type="match status" value="1"/>
</dbReference>
<dbReference type="GO" id="GO:0019706">
    <property type="term" value="F:protein-cysteine S-palmitoyltransferase activity"/>
    <property type="evidence" value="ECO:0007669"/>
    <property type="project" value="UniProtKB-EC"/>
</dbReference>
<feature type="transmembrane region" description="Helical" evidence="7">
    <location>
        <begin position="51"/>
        <end position="71"/>
    </location>
</feature>
<evidence type="ECO:0000256" key="2">
    <source>
        <dbReference type="ARBA" id="ARBA00022679"/>
    </source>
</evidence>
<dbReference type="AlphaFoldDB" id="A0A7S0NCK4"/>
<protein>
    <recommendedName>
        <fullName evidence="7">Palmitoyltransferase</fullName>
        <ecNumber evidence="7">2.3.1.225</ecNumber>
    </recommendedName>
</protein>
<dbReference type="InterPro" id="IPR001594">
    <property type="entry name" value="Palmitoyltrfase_DHHC"/>
</dbReference>
<evidence type="ECO:0000313" key="9">
    <source>
        <dbReference type="EMBL" id="CAD8505826.1"/>
    </source>
</evidence>
<name>A0A7S0NCK4_9EUKA</name>
<comment type="domain">
    <text evidence="7">The DHHC domain is required for palmitoyltransferase activity.</text>
</comment>